<dbReference type="KEGG" id="cna:AB433_03695"/>
<evidence type="ECO:0000313" key="2">
    <source>
        <dbReference type="Proteomes" id="UP000035287"/>
    </source>
</evidence>
<dbReference type="Proteomes" id="UP000035287">
    <property type="component" value="Chromosome"/>
</dbReference>
<gene>
    <name evidence="1" type="ORF">AB433_03695</name>
</gene>
<protein>
    <submittedName>
        <fullName evidence="1">Uncharacterized protein</fullName>
    </submittedName>
</protein>
<organism evidence="1 2">
    <name type="scientific">Croceicoccus naphthovorans</name>
    <dbReference type="NCBI Taxonomy" id="1348774"/>
    <lineage>
        <taxon>Bacteria</taxon>
        <taxon>Pseudomonadati</taxon>
        <taxon>Pseudomonadota</taxon>
        <taxon>Alphaproteobacteria</taxon>
        <taxon>Sphingomonadales</taxon>
        <taxon>Erythrobacteraceae</taxon>
        <taxon>Croceicoccus</taxon>
    </lineage>
</organism>
<sequence>MSEGLANPARGEAAIQIGDRKRRLRPTFAALVAAEEELGSLFTLVERAGAGRLKLSEMTALFWHCLADRADLTRDDVGEAVAAQGLAASAPSLRAVLRQVLQGHE</sequence>
<dbReference type="STRING" id="1348774.AB433_03695"/>
<dbReference type="RefSeq" id="WP_047819974.1">
    <property type="nucleotide sequence ID" value="NZ_CP011770.1"/>
</dbReference>
<dbReference type="InterPro" id="IPR021791">
    <property type="entry name" value="Phage_TAC_11"/>
</dbReference>
<proteinExistence type="predicted"/>
<accession>A0A0G3XF94</accession>
<keyword evidence="2" id="KW-1185">Reference proteome</keyword>
<reference evidence="1 2" key="1">
    <citation type="submission" date="2015-06" db="EMBL/GenBank/DDBJ databases">
        <authorList>
            <person name="Zeng Y."/>
            <person name="Huang Y."/>
        </authorList>
    </citation>
    <scope>NUCLEOTIDE SEQUENCE [LARGE SCALE GENOMIC DNA]</scope>
    <source>
        <strain evidence="1 2">PQ-2</strain>
    </source>
</reference>
<dbReference type="AlphaFoldDB" id="A0A0G3XF94"/>
<name>A0A0G3XF94_9SPHN</name>
<dbReference type="EMBL" id="CP011770">
    <property type="protein sequence ID" value="AKM09284.1"/>
    <property type="molecule type" value="Genomic_DNA"/>
</dbReference>
<dbReference type="OrthoDB" id="7506512at2"/>
<dbReference type="PATRIC" id="fig|1348774.3.peg.769"/>
<evidence type="ECO:0000313" key="1">
    <source>
        <dbReference type="EMBL" id="AKM09284.1"/>
    </source>
</evidence>
<dbReference type="Pfam" id="PF11836">
    <property type="entry name" value="Phage_TAC_11"/>
    <property type="match status" value="1"/>
</dbReference>